<evidence type="ECO:0000256" key="1">
    <source>
        <dbReference type="SAM" id="MobiDB-lite"/>
    </source>
</evidence>
<accession>A0A7J0DT25</accession>
<evidence type="ECO:0000313" key="3">
    <source>
        <dbReference type="Proteomes" id="UP000585474"/>
    </source>
</evidence>
<gene>
    <name evidence="2" type="ORF">Acr_00g0076440</name>
</gene>
<feature type="region of interest" description="Disordered" evidence="1">
    <location>
        <begin position="1"/>
        <end position="31"/>
    </location>
</feature>
<feature type="compositionally biased region" description="Basic and acidic residues" evidence="1">
    <location>
        <begin position="22"/>
        <end position="31"/>
    </location>
</feature>
<keyword evidence="3" id="KW-1185">Reference proteome</keyword>
<protein>
    <submittedName>
        <fullName evidence="2">Uncharacterized protein</fullName>
    </submittedName>
</protein>
<dbReference type="Proteomes" id="UP000585474">
    <property type="component" value="Unassembled WGS sequence"/>
</dbReference>
<dbReference type="EMBL" id="BJWL01000384">
    <property type="protein sequence ID" value="GFS41784.1"/>
    <property type="molecule type" value="Genomic_DNA"/>
</dbReference>
<comment type="caution">
    <text evidence="2">The sequence shown here is derived from an EMBL/GenBank/DDBJ whole genome shotgun (WGS) entry which is preliminary data.</text>
</comment>
<reference evidence="3" key="1">
    <citation type="submission" date="2019-07" db="EMBL/GenBank/DDBJ databases">
        <title>De Novo Assembly of kiwifruit Actinidia rufa.</title>
        <authorList>
            <person name="Sugita-Konishi S."/>
            <person name="Sato K."/>
            <person name="Mori E."/>
            <person name="Abe Y."/>
            <person name="Kisaki G."/>
            <person name="Hamano K."/>
            <person name="Suezawa K."/>
            <person name="Otani M."/>
            <person name="Fukuda T."/>
            <person name="Manabe T."/>
            <person name="Gomi K."/>
            <person name="Tabuchi M."/>
            <person name="Akimitsu K."/>
            <person name="Kataoka I."/>
        </authorList>
    </citation>
    <scope>NUCLEOTIDE SEQUENCE [LARGE SCALE GENOMIC DNA]</scope>
    <source>
        <strain evidence="3">cv. Fuchu</strain>
    </source>
</reference>
<proteinExistence type="predicted"/>
<sequence>MEDLAAGGPDNRNGGHGPGSRNEGHGPSRSFDKTQQWAVIWDLGPIQNKSKSNPDLDEDGLCPDSITRSGLSRVQVCQHFRSGSRHQLSSVSFARTRSDLQCQAYSAESLAMDIMMIPTQSLPFPDRPLFYSPNFLDFRMDHSTLRVARGERNPRTLRYSNPNSERMFFFKILS</sequence>
<organism evidence="2 3">
    <name type="scientific">Actinidia rufa</name>
    <dbReference type="NCBI Taxonomy" id="165716"/>
    <lineage>
        <taxon>Eukaryota</taxon>
        <taxon>Viridiplantae</taxon>
        <taxon>Streptophyta</taxon>
        <taxon>Embryophyta</taxon>
        <taxon>Tracheophyta</taxon>
        <taxon>Spermatophyta</taxon>
        <taxon>Magnoliopsida</taxon>
        <taxon>eudicotyledons</taxon>
        <taxon>Gunneridae</taxon>
        <taxon>Pentapetalae</taxon>
        <taxon>asterids</taxon>
        <taxon>Ericales</taxon>
        <taxon>Actinidiaceae</taxon>
        <taxon>Actinidia</taxon>
    </lineage>
</organism>
<name>A0A7J0DT25_9ERIC</name>
<evidence type="ECO:0000313" key="2">
    <source>
        <dbReference type="EMBL" id="GFS41784.1"/>
    </source>
</evidence>
<dbReference type="AlphaFoldDB" id="A0A7J0DT25"/>